<evidence type="ECO:0000256" key="1">
    <source>
        <dbReference type="SAM" id="MobiDB-lite"/>
    </source>
</evidence>
<feature type="compositionally biased region" description="Polar residues" evidence="1">
    <location>
        <begin position="90"/>
        <end position="110"/>
    </location>
</feature>
<evidence type="ECO:0000313" key="2">
    <source>
        <dbReference type="EMBL" id="KAF2193934.1"/>
    </source>
</evidence>
<feature type="region of interest" description="Disordered" evidence="1">
    <location>
        <begin position="90"/>
        <end position="146"/>
    </location>
</feature>
<organism evidence="2 3">
    <name type="scientific">Zopfia rhizophila CBS 207.26</name>
    <dbReference type="NCBI Taxonomy" id="1314779"/>
    <lineage>
        <taxon>Eukaryota</taxon>
        <taxon>Fungi</taxon>
        <taxon>Dikarya</taxon>
        <taxon>Ascomycota</taxon>
        <taxon>Pezizomycotina</taxon>
        <taxon>Dothideomycetes</taxon>
        <taxon>Dothideomycetes incertae sedis</taxon>
        <taxon>Zopfiaceae</taxon>
        <taxon>Zopfia</taxon>
    </lineage>
</organism>
<protein>
    <submittedName>
        <fullName evidence="2">Uncharacterized protein</fullName>
    </submittedName>
</protein>
<feature type="compositionally biased region" description="Basic residues" evidence="1">
    <location>
        <begin position="189"/>
        <end position="199"/>
    </location>
</feature>
<feature type="compositionally biased region" description="Basic and acidic residues" evidence="1">
    <location>
        <begin position="127"/>
        <end position="136"/>
    </location>
</feature>
<name>A0A6A6EQT5_9PEZI</name>
<keyword evidence="3" id="KW-1185">Reference proteome</keyword>
<dbReference type="EMBL" id="ML994612">
    <property type="protein sequence ID" value="KAF2193934.1"/>
    <property type="molecule type" value="Genomic_DNA"/>
</dbReference>
<sequence length="213" mass="24325">MSYSCVVYHLTVFGARRHSQRSKPFTVTSHLGLACFTHSLIIPFLTFVKNAVGAVRNAAGALFGPEVQGENIEEVHVLVDALPNVQYSPTHTPFRGNQTRRPVLQDSNPRPTWMDRQQQRHNRLRRERAVSHELPGKTHISGSSAGRSFECLQTKKEAHKEVNWARLKRHTEEDADSRCPPECRPNRDHHSRHPPNHYHLHSSQLCVHLPARP</sequence>
<accession>A0A6A6EQT5</accession>
<evidence type="ECO:0000313" key="3">
    <source>
        <dbReference type="Proteomes" id="UP000800200"/>
    </source>
</evidence>
<reference evidence="2" key="1">
    <citation type="journal article" date="2020" name="Stud. Mycol.">
        <title>101 Dothideomycetes genomes: a test case for predicting lifestyles and emergence of pathogens.</title>
        <authorList>
            <person name="Haridas S."/>
            <person name="Albert R."/>
            <person name="Binder M."/>
            <person name="Bloem J."/>
            <person name="Labutti K."/>
            <person name="Salamov A."/>
            <person name="Andreopoulos B."/>
            <person name="Baker S."/>
            <person name="Barry K."/>
            <person name="Bills G."/>
            <person name="Bluhm B."/>
            <person name="Cannon C."/>
            <person name="Castanera R."/>
            <person name="Culley D."/>
            <person name="Daum C."/>
            <person name="Ezra D."/>
            <person name="Gonzalez J."/>
            <person name="Henrissat B."/>
            <person name="Kuo A."/>
            <person name="Liang C."/>
            <person name="Lipzen A."/>
            <person name="Lutzoni F."/>
            <person name="Magnuson J."/>
            <person name="Mondo S."/>
            <person name="Nolan M."/>
            <person name="Ohm R."/>
            <person name="Pangilinan J."/>
            <person name="Park H.-J."/>
            <person name="Ramirez L."/>
            <person name="Alfaro M."/>
            <person name="Sun H."/>
            <person name="Tritt A."/>
            <person name="Yoshinaga Y."/>
            <person name="Zwiers L.-H."/>
            <person name="Turgeon B."/>
            <person name="Goodwin S."/>
            <person name="Spatafora J."/>
            <person name="Crous P."/>
            <person name="Grigoriev I."/>
        </authorList>
    </citation>
    <scope>NUCLEOTIDE SEQUENCE</scope>
    <source>
        <strain evidence="2">CBS 207.26</strain>
    </source>
</reference>
<proteinExistence type="predicted"/>
<gene>
    <name evidence="2" type="ORF">K469DRAFT_689018</name>
</gene>
<feature type="region of interest" description="Disordered" evidence="1">
    <location>
        <begin position="169"/>
        <end position="199"/>
    </location>
</feature>
<dbReference type="Proteomes" id="UP000800200">
    <property type="component" value="Unassembled WGS sequence"/>
</dbReference>
<feature type="compositionally biased region" description="Basic and acidic residues" evidence="1">
    <location>
        <begin position="170"/>
        <end position="188"/>
    </location>
</feature>
<dbReference type="AlphaFoldDB" id="A0A6A6EQT5"/>